<dbReference type="Pfam" id="PF13473">
    <property type="entry name" value="Cupredoxin_1"/>
    <property type="match status" value="1"/>
</dbReference>
<feature type="chain" id="PRO_5038000228" description="EfeO-type cupredoxin-like domain-containing protein" evidence="2">
    <location>
        <begin position="26"/>
        <end position="109"/>
    </location>
</feature>
<dbReference type="EMBL" id="CAJPUY010000004">
    <property type="protein sequence ID" value="CAG2134290.1"/>
    <property type="molecule type" value="Genomic_DNA"/>
</dbReference>
<dbReference type="GO" id="GO:0042597">
    <property type="term" value="C:periplasmic space"/>
    <property type="evidence" value="ECO:0007669"/>
    <property type="project" value="UniProtKB-SubCell"/>
</dbReference>
<comment type="subcellular location">
    <subcellularLocation>
        <location evidence="1">Periplasm</location>
    </subcellularLocation>
</comment>
<sequence>MRTRPIALLLTFGLLLAGPVQTVNAGPASHTVTIDGTQYAPQELTIKAGDTVVWVNQDPFPHTVTARTGGFDSKSIAAGKSWKYKATKRGNFPYVCSFHPTMKGTLRVQ</sequence>
<dbReference type="RefSeq" id="WP_230426758.1">
    <property type="nucleotide sequence ID" value="NZ_CAJPUY010000004.1"/>
</dbReference>
<evidence type="ECO:0000256" key="1">
    <source>
        <dbReference type="ARBA" id="ARBA00004418"/>
    </source>
</evidence>
<dbReference type="AlphaFoldDB" id="A0A916IQD4"/>
<dbReference type="InterPro" id="IPR008972">
    <property type="entry name" value="Cupredoxin"/>
</dbReference>
<evidence type="ECO:0000259" key="3">
    <source>
        <dbReference type="Pfam" id="PF13473"/>
    </source>
</evidence>
<organism evidence="4 5">
    <name type="scientific">Cupriavidus yeoncheonensis</name>
    <dbReference type="NCBI Taxonomy" id="1462994"/>
    <lineage>
        <taxon>Bacteria</taxon>
        <taxon>Pseudomonadati</taxon>
        <taxon>Pseudomonadota</taxon>
        <taxon>Betaproteobacteria</taxon>
        <taxon>Burkholderiales</taxon>
        <taxon>Burkholderiaceae</taxon>
        <taxon>Cupriavidus</taxon>
    </lineage>
</organism>
<dbReference type="Proteomes" id="UP000672934">
    <property type="component" value="Unassembled WGS sequence"/>
</dbReference>
<reference evidence="4" key="1">
    <citation type="submission" date="2021-03" db="EMBL/GenBank/DDBJ databases">
        <authorList>
            <person name="Peeters C."/>
        </authorList>
    </citation>
    <scope>NUCLEOTIDE SEQUENCE</scope>
    <source>
        <strain evidence="4">LMG 31506</strain>
    </source>
</reference>
<dbReference type="InterPro" id="IPR052721">
    <property type="entry name" value="ET_Amicyanin"/>
</dbReference>
<dbReference type="CDD" id="cd13921">
    <property type="entry name" value="Amicyanin"/>
    <property type="match status" value="1"/>
</dbReference>
<dbReference type="InterPro" id="IPR035668">
    <property type="entry name" value="Amicyanin"/>
</dbReference>
<dbReference type="PANTHER" id="PTHR36507">
    <property type="entry name" value="BLL1555 PROTEIN"/>
    <property type="match status" value="1"/>
</dbReference>
<keyword evidence="2" id="KW-0732">Signal</keyword>
<accession>A0A916IQD4</accession>
<feature type="domain" description="EfeO-type cupredoxin-like" evidence="3">
    <location>
        <begin position="12"/>
        <end position="106"/>
    </location>
</feature>
<dbReference type="Gene3D" id="2.60.40.420">
    <property type="entry name" value="Cupredoxins - blue copper proteins"/>
    <property type="match status" value="1"/>
</dbReference>
<dbReference type="PANTHER" id="PTHR36507:SF1">
    <property type="entry name" value="BLL1555 PROTEIN"/>
    <property type="match status" value="1"/>
</dbReference>
<comment type="caution">
    <text evidence="4">The sequence shown here is derived from an EMBL/GenBank/DDBJ whole genome shotgun (WGS) entry which is preliminary data.</text>
</comment>
<protein>
    <recommendedName>
        <fullName evidence="3">EfeO-type cupredoxin-like domain-containing protein</fullName>
    </recommendedName>
</protein>
<name>A0A916IQD4_9BURK</name>
<keyword evidence="5" id="KW-1185">Reference proteome</keyword>
<gene>
    <name evidence="4" type="ORF">LMG31506_01358</name>
</gene>
<feature type="signal peptide" evidence="2">
    <location>
        <begin position="1"/>
        <end position="25"/>
    </location>
</feature>
<proteinExistence type="predicted"/>
<evidence type="ECO:0000256" key="2">
    <source>
        <dbReference type="SAM" id="SignalP"/>
    </source>
</evidence>
<evidence type="ECO:0000313" key="5">
    <source>
        <dbReference type="Proteomes" id="UP000672934"/>
    </source>
</evidence>
<evidence type="ECO:0000313" key="4">
    <source>
        <dbReference type="EMBL" id="CAG2134290.1"/>
    </source>
</evidence>
<dbReference type="InterPro" id="IPR028096">
    <property type="entry name" value="EfeO_Cupredoxin"/>
</dbReference>
<dbReference type="SUPFAM" id="SSF49503">
    <property type="entry name" value="Cupredoxins"/>
    <property type="match status" value="1"/>
</dbReference>